<comment type="caution">
    <text evidence="2">The sequence shown here is derived from an EMBL/GenBank/DDBJ whole genome shotgun (WGS) entry which is preliminary data.</text>
</comment>
<feature type="compositionally biased region" description="Basic and acidic residues" evidence="1">
    <location>
        <begin position="34"/>
        <end position="48"/>
    </location>
</feature>
<dbReference type="Proteomes" id="UP001281003">
    <property type="component" value="Unassembled WGS sequence"/>
</dbReference>
<protein>
    <submittedName>
        <fullName evidence="2">Uncharacterized protein</fullName>
    </submittedName>
</protein>
<reference evidence="2" key="1">
    <citation type="journal article" date="2023" name="Mol. Phylogenet. Evol.">
        <title>Genome-scale phylogeny and comparative genomics of the fungal order Sordariales.</title>
        <authorList>
            <person name="Hensen N."/>
            <person name="Bonometti L."/>
            <person name="Westerberg I."/>
            <person name="Brannstrom I.O."/>
            <person name="Guillou S."/>
            <person name="Cros-Aarteil S."/>
            <person name="Calhoun S."/>
            <person name="Haridas S."/>
            <person name="Kuo A."/>
            <person name="Mondo S."/>
            <person name="Pangilinan J."/>
            <person name="Riley R."/>
            <person name="LaButti K."/>
            <person name="Andreopoulos B."/>
            <person name="Lipzen A."/>
            <person name="Chen C."/>
            <person name="Yan M."/>
            <person name="Daum C."/>
            <person name="Ng V."/>
            <person name="Clum A."/>
            <person name="Steindorff A."/>
            <person name="Ohm R.A."/>
            <person name="Martin F."/>
            <person name="Silar P."/>
            <person name="Natvig D.O."/>
            <person name="Lalanne C."/>
            <person name="Gautier V."/>
            <person name="Ament-Velasquez S.L."/>
            <person name="Kruys A."/>
            <person name="Hutchinson M.I."/>
            <person name="Powell A.J."/>
            <person name="Barry K."/>
            <person name="Miller A.N."/>
            <person name="Grigoriev I.V."/>
            <person name="Debuchy R."/>
            <person name="Gladieux P."/>
            <person name="Hiltunen Thoren M."/>
            <person name="Johannesson H."/>
        </authorList>
    </citation>
    <scope>NUCLEOTIDE SEQUENCE</scope>
    <source>
        <strain evidence="2">FGSC 1904</strain>
    </source>
</reference>
<feature type="compositionally biased region" description="Basic and acidic residues" evidence="1">
    <location>
        <begin position="62"/>
        <end position="74"/>
    </location>
</feature>
<evidence type="ECO:0000313" key="3">
    <source>
        <dbReference type="Proteomes" id="UP001281003"/>
    </source>
</evidence>
<feature type="region of interest" description="Disordered" evidence="1">
    <location>
        <begin position="1"/>
        <end position="81"/>
    </location>
</feature>
<feature type="compositionally biased region" description="Basic residues" evidence="1">
    <location>
        <begin position="52"/>
        <end position="61"/>
    </location>
</feature>
<dbReference type="AlphaFoldDB" id="A0AAE0NX67"/>
<reference evidence="2" key="2">
    <citation type="submission" date="2023-07" db="EMBL/GenBank/DDBJ databases">
        <authorList>
            <consortium name="Lawrence Berkeley National Laboratory"/>
            <person name="Haridas S."/>
            <person name="Hensen N."/>
            <person name="Bonometti L."/>
            <person name="Westerberg I."/>
            <person name="Brannstrom I.O."/>
            <person name="Guillou S."/>
            <person name="Cros-Aarteil S."/>
            <person name="Calhoun S."/>
            <person name="Kuo A."/>
            <person name="Mondo S."/>
            <person name="Pangilinan J."/>
            <person name="Riley R."/>
            <person name="LaButti K."/>
            <person name="Andreopoulos B."/>
            <person name="Lipzen A."/>
            <person name="Chen C."/>
            <person name="Yanf M."/>
            <person name="Daum C."/>
            <person name="Ng V."/>
            <person name="Clum A."/>
            <person name="Steindorff A."/>
            <person name="Ohm R."/>
            <person name="Martin F."/>
            <person name="Silar P."/>
            <person name="Natvig D."/>
            <person name="Lalanne C."/>
            <person name="Gautier V."/>
            <person name="Ament-velasquez S.L."/>
            <person name="Kruys A."/>
            <person name="Hutchinson M.I."/>
            <person name="Powell A.J."/>
            <person name="Barry K."/>
            <person name="Miller A.N."/>
            <person name="Grigoriev I.V."/>
            <person name="Debuchy R."/>
            <person name="Gladieux P."/>
            <person name="Thoren M.H."/>
            <person name="Johannesson H."/>
        </authorList>
    </citation>
    <scope>NUCLEOTIDE SEQUENCE</scope>
    <source>
        <strain evidence="2">FGSC 1904</strain>
    </source>
</reference>
<evidence type="ECO:0000256" key="1">
    <source>
        <dbReference type="SAM" id="MobiDB-lite"/>
    </source>
</evidence>
<proteinExistence type="predicted"/>
<organism evidence="2 3">
    <name type="scientific">Sordaria brevicollis</name>
    <dbReference type="NCBI Taxonomy" id="83679"/>
    <lineage>
        <taxon>Eukaryota</taxon>
        <taxon>Fungi</taxon>
        <taxon>Dikarya</taxon>
        <taxon>Ascomycota</taxon>
        <taxon>Pezizomycotina</taxon>
        <taxon>Sordariomycetes</taxon>
        <taxon>Sordariomycetidae</taxon>
        <taxon>Sordariales</taxon>
        <taxon>Sordariaceae</taxon>
        <taxon>Sordaria</taxon>
    </lineage>
</organism>
<keyword evidence="3" id="KW-1185">Reference proteome</keyword>
<evidence type="ECO:0000313" key="2">
    <source>
        <dbReference type="EMBL" id="KAK3389100.1"/>
    </source>
</evidence>
<gene>
    <name evidence="2" type="ORF">B0T20DRAFT_94259</name>
</gene>
<dbReference type="EMBL" id="JAUTDP010000014">
    <property type="protein sequence ID" value="KAK3389100.1"/>
    <property type="molecule type" value="Genomic_DNA"/>
</dbReference>
<name>A0AAE0NX67_SORBR</name>
<sequence>MRKPGAFTLVPSNHNSRASHKVSCARRGNVGKTGETRNQDETKRDETIRLQIRPKRNTRNKRLNEQQKTSDERMAGTAALDQAKPSQPCACHVSLQGRSPTRELEMVCGWEGTGRRNADVVCFPQPVSQSFFSLPIISGSNQRLRRRNFPIAYRICVERQECKLMGSSSVNFNPFVHLLLASTQMALAYPRRLRGKCLKSSKYQNTTFERDPCLSAEEQGAWASVKEPRLGRCRLQSIGIELGPSSATIVHSGYNCRRARAEVFPTPHFPSPTFTRPAKYVKPPHRVSIKSQ</sequence>
<accession>A0AAE0NX67</accession>